<dbReference type="Proteomes" id="UP000463470">
    <property type="component" value="Unassembled WGS sequence"/>
</dbReference>
<proteinExistence type="predicted"/>
<dbReference type="AlphaFoldDB" id="A0A845KY59"/>
<comment type="caution">
    <text evidence="1">The sequence shown here is derived from an EMBL/GenBank/DDBJ whole genome shotgun (WGS) entry which is preliminary data.</text>
</comment>
<gene>
    <name evidence="1" type="ORF">GTO91_03130</name>
    <name evidence="2" type="ORF">GTO91_03135</name>
</gene>
<accession>A0A845KY59</accession>
<dbReference type="EMBL" id="WXEY01000002">
    <property type="protein sequence ID" value="MZP28712.1"/>
    <property type="molecule type" value="Genomic_DNA"/>
</dbReference>
<organism evidence="1 3">
    <name type="scientific">Heliomicrobium undosum</name>
    <dbReference type="NCBI Taxonomy" id="121734"/>
    <lineage>
        <taxon>Bacteria</taxon>
        <taxon>Bacillati</taxon>
        <taxon>Bacillota</taxon>
        <taxon>Clostridia</taxon>
        <taxon>Eubacteriales</taxon>
        <taxon>Heliobacteriaceae</taxon>
        <taxon>Heliomicrobium</taxon>
    </lineage>
</organism>
<reference evidence="1 3" key="1">
    <citation type="submission" date="2020-01" db="EMBL/GenBank/DDBJ databases">
        <title>Whole-genome sequence of Heliobacterium undosum DSM 13378.</title>
        <authorList>
            <person name="Kyndt J.A."/>
            <person name="Meyer T.E."/>
        </authorList>
    </citation>
    <scope>NUCLEOTIDE SEQUENCE [LARGE SCALE GENOMIC DNA]</scope>
    <source>
        <strain evidence="1 3">DSM 13378</strain>
    </source>
</reference>
<sequence>MNKHLQRVITEMVADLIRQKNNLKDFPDEVMAAEYSIGTALDIAEAMELDRRQIHRDALEEVRG</sequence>
<keyword evidence="3" id="KW-1185">Reference proteome</keyword>
<evidence type="ECO:0000313" key="1">
    <source>
        <dbReference type="EMBL" id="MZP28712.1"/>
    </source>
</evidence>
<name>A0A845KY59_9FIRM</name>
<evidence type="ECO:0000313" key="2">
    <source>
        <dbReference type="EMBL" id="MZP28713.1"/>
    </source>
</evidence>
<dbReference type="EMBL" id="WXEY01000002">
    <property type="protein sequence ID" value="MZP28713.1"/>
    <property type="molecule type" value="Genomic_DNA"/>
</dbReference>
<protein>
    <submittedName>
        <fullName evidence="1">Uncharacterized protein</fullName>
    </submittedName>
</protein>
<evidence type="ECO:0000313" key="3">
    <source>
        <dbReference type="Proteomes" id="UP000463470"/>
    </source>
</evidence>
<dbReference type="RefSeq" id="WP_161254714.1">
    <property type="nucleotide sequence ID" value="NZ_WXEY01000002.1"/>
</dbReference>